<comment type="similarity">
    <text evidence="1 5 6">Belongs to the universal ribosomal protein uS2 family.</text>
</comment>
<accession>A0A7C6A8E6</accession>
<name>A0A7C6A8E6_UNCW3</name>
<evidence type="ECO:0000256" key="1">
    <source>
        <dbReference type="ARBA" id="ARBA00006242"/>
    </source>
</evidence>
<evidence type="ECO:0000256" key="5">
    <source>
        <dbReference type="HAMAP-Rule" id="MF_00291"/>
    </source>
</evidence>
<dbReference type="FunFam" id="1.10.287.610:FF:000001">
    <property type="entry name" value="30S ribosomal protein S2"/>
    <property type="match status" value="1"/>
</dbReference>
<protein>
    <recommendedName>
        <fullName evidence="4 5">Small ribosomal subunit protein uS2</fullName>
    </recommendedName>
</protein>
<dbReference type="EMBL" id="DTLI01000057">
    <property type="protein sequence ID" value="HHS51705.1"/>
    <property type="molecule type" value="Genomic_DNA"/>
</dbReference>
<dbReference type="GO" id="GO:0003735">
    <property type="term" value="F:structural constituent of ribosome"/>
    <property type="evidence" value="ECO:0007669"/>
    <property type="project" value="InterPro"/>
</dbReference>
<dbReference type="Gene3D" id="1.10.287.610">
    <property type="entry name" value="Helix hairpin bin"/>
    <property type="match status" value="1"/>
</dbReference>
<dbReference type="InterPro" id="IPR018130">
    <property type="entry name" value="Ribosomal_uS2_CS"/>
</dbReference>
<reference evidence="7" key="1">
    <citation type="journal article" date="2020" name="mSystems">
        <title>Genome- and Community-Level Interaction Insights into Carbon Utilization and Element Cycling Functions of Hydrothermarchaeota in Hydrothermal Sediment.</title>
        <authorList>
            <person name="Zhou Z."/>
            <person name="Liu Y."/>
            <person name="Xu W."/>
            <person name="Pan J."/>
            <person name="Luo Z.H."/>
            <person name="Li M."/>
        </authorList>
    </citation>
    <scope>NUCLEOTIDE SEQUENCE [LARGE SCALE GENOMIC DNA]</scope>
    <source>
        <strain evidence="7">SpSt-876</strain>
    </source>
</reference>
<dbReference type="PANTHER" id="PTHR12534:SF0">
    <property type="entry name" value="SMALL RIBOSOMAL SUBUNIT PROTEIN US2M"/>
    <property type="match status" value="1"/>
</dbReference>
<dbReference type="HAMAP" id="MF_00291_B">
    <property type="entry name" value="Ribosomal_uS2_B"/>
    <property type="match status" value="1"/>
</dbReference>
<keyword evidence="2 5" id="KW-0689">Ribosomal protein</keyword>
<dbReference type="GO" id="GO:0022627">
    <property type="term" value="C:cytosolic small ribosomal subunit"/>
    <property type="evidence" value="ECO:0007669"/>
    <property type="project" value="TreeGrafter"/>
</dbReference>
<dbReference type="Pfam" id="PF00318">
    <property type="entry name" value="Ribosomal_S2"/>
    <property type="match status" value="1"/>
</dbReference>
<dbReference type="InterPro" id="IPR005706">
    <property type="entry name" value="Ribosomal_uS2_bac/mit/plastid"/>
</dbReference>
<dbReference type="CDD" id="cd01425">
    <property type="entry name" value="RPS2"/>
    <property type="match status" value="1"/>
</dbReference>
<comment type="caution">
    <text evidence="7">The sequence shown here is derived from an EMBL/GenBank/DDBJ whole genome shotgun (WGS) entry which is preliminary data.</text>
</comment>
<evidence type="ECO:0000256" key="6">
    <source>
        <dbReference type="RuleBase" id="RU003631"/>
    </source>
</evidence>
<evidence type="ECO:0000256" key="3">
    <source>
        <dbReference type="ARBA" id="ARBA00023274"/>
    </source>
</evidence>
<dbReference type="GO" id="GO:0006412">
    <property type="term" value="P:translation"/>
    <property type="evidence" value="ECO:0007669"/>
    <property type="project" value="UniProtKB-UniRule"/>
</dbReference>
<organism evidence="7">
    <name type="scientific">candidate division WOR-3 bacterium</name>
    <dbReference type="NCBI Taxonomy" id="2052148"/>
    <lineage>
        <taxon>Bacteria</taxon>
        <taxon>Bacteria division WOR-3</taxon>
    </lineage>
</organism>
<dbReference type="AlphaFoldDB" id="A0A7C6A8E6"/>
<evidence type="ECO:0000313" key="7">
    <source>
        <dbReference type="EMBL" id="HHS51705.1"/>
    </source>
</evidence>
<evidence type="ECO:0000256" key="4">
    <source>
        <dbReference type="ARBA" id="ARBA00035256"/>
    </source>
</evidence>
<dbReference type="NCBIfam" id="TIGR01011">
    <property type="entry name" value="rpsB_bact"/>
    <property type="match status" value="1"/>
</dbReference>
<evidence type="ECO:0000256" key="2">
    <source>
        <dbReference type="ARBA" id="ARBA00022980"/>
    </source>
</evidence>
<dbReference type="InterPro" id="IPR023591">
    <property type="entry name" value="Ribosomal_uS2_flav_dom_sf"/>
</dbReference>
<proteinExistence type="inferred from homology"/>
<dbReference type="PROSITE" id="PS00963">
    <property type="entry name" value="RIBOSOMAL_S2_2"/>
    <property type="match status" value="1"/>
</dbReference>
<sequence length="237" mass="27087">MDQTLTIRELLEAGVHFGHRSRRWNPKMKSYIFGKKNGIYIIDLEKTLERIRNAYQAVRSIIETGKDALFVGTKQQAKPIIKEEAERCGAFYITERWLGGLLTNFDVVSTRILRLVELERMKSEGRLESMTKKEAANLEREYNRLAKIFSGVKEMDRLPGVVFIVDVMREKTALAEAKRMKIPVVGFIDTNGDPDLVDYPIPGNDDAMRSIKLITQTIANAVMEGKKGFETEKEETK</sequence>
<dbReference type="PRINTS" id="PR00395">
    <property type="entry name" value="RIBOSOMALS2"/>
</dbReference>
<dbReference type="PROSITE" id="PS00962">
    <property type="entry name" value="RIBOSOMAL_S2_1"/>
    <property type="match status" value="1"/>
</dbReference>
<dbReference type="PANTHER" id="PTHR12534">
    <property type="entry name" value="30S RIBOSOMAL PROTEIN S2 PROKARYOTIC AND ORGANELLAR"/>
    <property type="match status" value="1"/>
</dbReference>
<dbReference type="SUPFAM" id="SSF52313">
    <property type="entry name" value="Ribosomal protein S2"/>
    <property type="match status" value="1"/>
</dbReference>
<dbReference type="InterPro" id="IPR001865">
    <property type="entry name" value="Ribosomal_uS2"/>
</dbReference>
<gene>
    <name evidence="5 7" type="primary">rpsB</name>
    <name evidence="7" type="ORF">ENW73_02400</name>
</gene>
<dbReference type="Gene3D" id="3.40.50.10490">
    <property type="entry name" value="Glucose-6-phosphate isomerase like protein, domain 1"/>
    <property type="match status" value="1"/>
</dbReference>
<keyword evidence="3 5" id="KW-0687">Ribonucleoprotein</keyword>